<dbReference type="Gene3D" id="3.30.450.20">
    <property type="entry name" value="PAS domain"/>
    <property type="match status" value="2"/>
</dbReference>
<dbReference type="NCBIfam" id="TIGR00229">
    <property type="entry name" value="sensory_box"/>
    <property type="match status" value="1"/>
</dbReference>
<gene>
    <name evidence="5" type="ORF">SFMTTN_2701</name>
</gene>
<dbReference type="PROSITE" id="PS50113">
    <property type="entry name" value="PAC"/>
    <property type="match status" value="1"/>
</dbReference>
<dbReference type="GO" id="GO:0071111">
    <property type="term" value="F:cyclic-guanylate-specific phosphodiesterase activity"/>
    <property type="evidence" value="ECO:0007669"/>
    <property type="project" value="UniProtKB-EC"/>
</dbReference>
<dbReference type="PANTHER" id="PTHR44757:SF2">
    <property type="entry name" value="BIOFILM ARCHITECTURE MAINTENANCE PROTEIN MBAA"/>
    <property type="match status" value="1"/>
</dbReference>
<dbReference type="SMART" id="SM00052">
    <property type="entry name" value="EAL"/>
    <property type="match status" value="1"/>
</dbReference>
<dbReference type="InterPro" id="IPR000160">
    <property type="entry name" value="GGDEF_dom"/>
</dbReference>
<organism evidence="5 6">
    <name type="scientific">Sulfuriferula multivorans</name>
    <dbReference type="NCBI Taxonomy" id="1559896"/>
    <lineage>
        <taxon>Bacteria</taxon>
        <taxon>Pseudomonadati</taxon>
        <taxon>Pseudomonadota</taxon>
        <taxon>Betaproteobacteria</taxon>
        <taxon>Nitrosomonadales</taxon>
        <taxon>Sulfuricellaceae</taxon>
        <taxon>Sulfuriferula</taxon>
    </lineage>
</organism>
<evidence type="ECO:0000256" key="1">
    <source>
        <dbReference type="ARBA" id="ARBA00051114"/>
    </source>
</evidence>
<feature type="domain" description="EAL" evidence="3">
    <location>
        <begin position="442"/>
        <end position="696"/>
    </location>
</feature>
<dbReference type="CDD" id="cd00130">
    <property type="entry name" value="PAS"/>
    <property type="match status" value="1"/>
</dbReference>
<dbReference type="PANTHER" id="PTHR44757">
    <property type="entry name" value="DIGUANYLATE CYCLASE DGCP"/>
    <property type="match status" value="1"/>
</dbReference>
<dbReference type="SUPFAM" id="SSF55785">
    <property type="entry name" value="PYP-like sensor domain (PAS domain)"/>
    <property type="match status" value="2"/>
</dbReference>
<dbReference type="InterPro" id="IPR035965">
    <property type="entry name" value="PAS-like_dom_sf"/>
</dbReference>
<dbReference type="SMART" id="SM00267">
    <property type="entry name" value="GGDEF"/>
    <property type="match status" value="1"/>
</dbReference>
<dbReference type="InterPro" id="IPR035919">
    <property type="entry name" value="EAL_sf"/>
</dbReference>
<dbReference type="Proteomes" id="UP000286806">
    <property type="component" value="Unassembled WGS sequence"/>
</dbReference>
<dbReference type="SMART" id="SM00086">
    <property type="entry name" value="PAC"/>
    <property type="match status" value="2"/>
</dbReference>
<dbReference type="Gene3D" id="3.30.70.270">
    <property type="match status" value="1"/>
</dbReference>
<dbReference type="InterPro" id="IPR001610">
    <property type="entry name" value="PAC"/>
</dbReference>
<dbReference type="CDD" id="cd01949">
    <property type="entry name" value="GGDEF"/>
    <property type="match status" value="1"/>
</dbReference>
<dbReference type="PROSITE" id="PS50883">
    <property type="entry name" value="EAL"/>
    <property type="match status" value="1"/>
</dbReference>
<dbReference type="CDD" id="cd01948">
    <property type="entry name" value="EAL"/>
    <property type="match status" value="1"/>
</dbReference>
<reference evidence="5 6" key="1">
    <citation type="journal article" date="2019" name="Front. Microbiol.">
        <title>Genomes of Neutrophilic Sulfur-Oxidizing Chemolithoautotrophs Representing 9 Proteobacterial Species From 8 Genera.</title>
        <authorList>
            <person name="Watanabe T."/>
            <person name="Kojima H."/>
            <person name="Umezawa K."/>
            <person name="Hori C."/>
            <person name="Takasuka T.E."/>
            <person name="Kato Y."/>
            <person name="Fukui M."/>
        </authorList>
    </citation>
    <scope>NUCLEOTIDE SEQUENCE [LARGE SCALE GENOMIC DNA]</scope>
    <source>
        <strain evidence="5 6">TTN</strain>
    </source>
</reference>
<evidence type="ECO:0000313" key="5">
    <source>
        <dbReference type="EMBL" id="GBL46875.1"/>
    </source>
</evidence>
<dbReference type="NCBIfam" id="TIGR00254">
    <property type="entry name" value="GGDEF"/>
    <property type="match status" value="1"/>
</dbReference>
<dbReference type="InterPro" id="IPR029787">
    <property type="entry name" value="Nucleotide_cyclase"/>
</dbReference>
<dbReference type="InterPro" id="IPR000014">
    <property type="entry name" value="PAS"/>
</dbReference>
<dbReference type="Pfam" id="PF08448">
    <property type="entry name" value="PAS_4"/>
    <property type="match status" value="1"/>
</dbReference>
<dbReference type="SUPFAM" id="SSF141868">
    <property type="entry name" value="EAL domain-like"/>
    <property type="match status" value="1"/>
</dbReference>
<dbReference type="FunFam" id="3.20.20.450:FF:000001">
    <property type="entry name" value="Cyclic di-GMP phosphodiesterase yahA"/>
    <property type="match status" value="1"/>
</dbReference>
<dbReference type="Pfam" id="PF00563">
    <property type="entry name" value="EAL"/>
    <property type="match status" value="1"/>
</dbReference>
<name>A0A401JGX7_9PROT</name>
<dbReference type="RefSeq" id="WP_124705658.1">
    <property type="nucleotide sequence ID" value="NZ_BGOW01000029.1"/>
</dbReference>
<accession>A0A401JGX7</accession>
<dbReference type="Gene3D" id="3.20.20.450">
    <property type="entry name" value="EAL domain"/>
    <property type="match status" value="1"/>
</dbReference>
<dbReference type="InterPro" id="IPR001633">
    <property type="entry name" value="EAL_dom"/>
</dbReference>
<evidence type="ECO:0000259" key="2">
    <source>
        <dbReference type="PROSITE" id="PS50113"/>
    </source>
</evidence>
<feature type="domain" description="GGDEF" evidence="4">
    <location>
        <begin position="295"/>
        <end position="433"/>
    </location>
</feature>
<dbReference type="InterPro" id="IPR013656">
    <property type="entry name" value="PAS_4"/>
</dbReference>
<dbReference type="OrthoDB" id="9813903at2"/>
<comment type="caution">
    <text evidence="5">The sequence shown here is derived from an EMBL/GenBank/DDBJ whole genome shotgun (WGS) entry which is preliminary data.</text>
</comment>
<dbReference type="Pfam" id="PF08447">
    <property type="entry name" value="PAS_3"/>
    <property type="match status" value="1"/>
</dbReference>
<proteinExistence type="predicted"/>
<dbReference type="InterPro" id="IPR052155">
    <property type="entry name" value="Biofilm_reg_signaling"/>
</dbReference>
<dbReference type="InterPro" id="IPR013655">
    <property type="entry name" value="PAS_fold_3"/>
</dbReference>
<dbReference type="SUPFAM" id="SSF55073">
    <property type="entry name" value="Nucleotide cyclase"/>
    <property type="match status" value="1"/>
</dbReference>
<feature type="domain" description="PAC" evidence="2">
    <location>
        <begin position="209"/>
        <end position="263"/>
    </location>
</feature>
<dbReference type="InterPro" id="IPR043128">
    <property type="entry name" value="Rev_trsase/Diguanyl_cyclase"/>
</dbReference>
<keyword evidence="6" id="KW-1185">Reference proteome</keyword>
<evidence type="ECO:0000313" key="6">
    <source>
        <dbReference type="Proteomes" id="UP000286806"/>
    </source>
</evidence>
<dbReference type="Pfam" id="PF00990">
    <property type="entry name" value="GGDEF"/>
    <property type="match status" value="1"/>
</dbReference>
<dbReference type="FunFam" id="3.30.70.270:FF:000001">
    <property type="entry name" value="Diguanylate cyclase domain protein"/>
    <property type="match status" value="1"/>
</dbReference>
<evidence type="ECO:0000259" key="3">
    <source>
        <dbReference type="PROSITE" id="PS50883"/>
    </source>
</evidence>
<dbReference type="PROSITE" id="PS50887">
    <property type="entry name" value="GGDEF"/>
    <property type="match status" value="1"/>
</dbReference>
<dbReference type="InterPro" id="IPR000700">
    <property type="entry name" value="PAS-assoc_C"/>
</dbReference>
<dbReference type="GO" id="GO:0071732">
    <property type="term" value="P:cellular response to nitric oxide"/>
    <property type="evidence" value="ECO:0007669"/>
    <property type="project" value="UniProtKB-ARBA"/>
</dbReference>
<dbReference type="EMBL" id="BGOW01000029">
    <property type="protein sequence ID" value="GBL46875.1"/>
    <property type="molecule type" value="Genomic_DNA"/>
</dbReference>
<comment type="catalytic activity">
    <reaction evidence="1">
        <text>3',3'-c-di-GMP + H2O = 5'-phosphoguanylyl(3'-&gt;5')guanosine + H(+)</text>
        <dbReference type="Rhea" id="RHEA:24902"/>
        <dbReference type="ChEBI" id="CHEBI:15377"/>
        <dbReference type="ChEBI" id="CHEBI:15378"/>
        <dbReference type="ChEBI" id="CHEBI:58754"/>
        <dbReference type="ChEBI" id="CHEBI:58805"/>
        <dbReference type="EC" id="3.1.4.52"/>
    </reaction>
    <physiologicalReaction direction="left-to-right" evidence="1">
        <dbReference type="Rhea" id="RHEA:24903"/>
    </physiologicalReaction>
</comment>
<dbReference type="AlphaFoldDB" id="A0A401JGX7"/>
<evidence type="ECO:0000259" key="4">
    <source>
        <dbReference type="PROSITE" id="PS50887"/>
    </source>
</evidence>
<protein>
    <submittedName>
        <fullName evidence="5">Diguanylate cyclase/phosphodiesterase</fullName>
    </submittedName>
</protein>
<sequence>MAEKDINKERLELALEAAGLDLWENDLLTGEVICKSNKIFFELGYSEEDIASNMDSIFAIVHHDDIPLIKAAIYDHLTGVTAQYRSEFRARAKCGTWVWYANYGKIMDRDKNSQGQRFIGVTFNIDDRKRQEVLLAARETEWRTLVENSPNTIVRYDSDCRRIYANPAICAVSAGGKAALLGRKPSEYPGGENFTAYEKKIRKVFATGDDAEFELNSTGKNGKEFCSHIRLTAERDLHGEIVSVMGVGHDITELNSQRLKIREIAFYDPLTGLPNRRLLVDRLQHALASSARNGLQSALIIIDLDNFKTLNDTLGHDIGDLLLQQVAQRLTACVRQGDTVARMGGDEFVIILENLSDKTQEAAFQVETFGEKILATLNQPYQLANHSRHSTPSIGVVIFSGNQISIEELMKRADIAMYSAKKSGRNAIRFFDLDMQAAVENRSSLEESMKQALPQQQFVLFYQAQVDNAGVIVGAEVLLRWQRPTHGMTLPEAFIPVAEETGLIVAIGLWVLESVCHQLKVWEHEPGKELLHVAVNVSARQFQQTNFVEQIIDVLEATEVNPARITLELTESMVLANIPEAISKMQVLKQKGIKFAMDDFGTGHSSLSSLQKLPLDQLKIDQSFIHDIAENHDGVVIVQTIIAMANKLGMEVIAEGVETKAQKDFLIQQHCLNFQGYLFGKPMPVNEFEQALEYWATPSDESLPV</sequence>